<dbReference type="InterPro" id="IPR029044">
    <property type="entry name" value="Nucleotide-diphossugar_trans"/>
</dbReference>
<dbReference type="InterPro" id="IPR050834">
    <property type="entry name" value="Glycosyltransf_2"/>
</dbReference>
<dbReference type="PANTHER" id="PTHR43685:SF5">
    <property type="entry name" value="GLYCOSYLTRANSFERASE EPSE-RELATED"/>
    <property type="match status" value="1"/>
</dbReference>
<dbReference type="Pfam" id="PF00535">
    <property type="entry name" value="Glycos_transf_2"/>
    <property type="match status" value="1"/>
</dbReference>
<dbReference type="InterPro" id="IPR001173">
    <property type="entry name" value="Glyco_trans_2-like"/>
</dbReference>
<dbReference type="RefSeq" id="WP_094603517.1">
    <property type="nucleotide sequence ID" value="NZ_CP155573.1"/>
</dbReference>
<organism evidence="5 6">
    <name type="scientific">Sporomusa silvacetica DSM 10669</name>
    <dbReference type="NCBI Taxonomy" id="1123289"/>
    <lineage>
        <taxon>Bacteria</taxon>
        <taxon>Bacillati</taxon>
        <taxon>Bacillota</taxon>
        <taxon>Negativicutes</taxon>
        <taxon>Selenomonadales</taxon>
        <taxon>Sporomusaceae</taxon>
        <taxon>Sporomusa</taxon>
    </lineage>
</organism>
<accession>A0ABZ3IGZ9</accession>
<evidence type="ECO:0000259" key="4">
    <source>
        <dbReference type="Pfam" id="PF00535"/>
    </source>
</evidence>
<dbReference type="SUPFAM" id="SSF53448">
    <property type="entry name" value="Nucleotide-diphospho-sugar transferases"/>
    <property type="match status" value="1"/>
</dbReference>
<evidence type="ECO:0000256" key="1">
    <source>
        <dbReference type="ARBA" id="ARBA00006739"/>
    </source>
</evidence>
<proteinExistence type="inferred from homology"/>
<reference evidence="5" key="1">
    <citation type="submission" date="2024-05" db="EMBL/GenBank/DDBJ databases">
        <title>Isolation and characterization of Sporomusa carbonis sp. nov., a carboxydotrophic hydrogenogen in the genus of Sporomusa isolated from a charcoal burning pile.</title>
        <authorList>
            <person name="Boeer T."/>
            <person name="Rosenbaum F."/>
            <person name="Eysell L."/>
            <person name="Mueller V."/>
            <person name="Daniel R."/>
            <person name="Poehlein A."/>
        </authorList>
    </citation>
    <scope>NUCLEOTIDE SEQUENCE [LARGE SCALE GENOMIC DNA]</scope>
    <source>
        <strain evidence="5">DSM 10669</strain>
    </source>
</reference>
<name>A0ABZ3IGZ9_9FIRM</name>
<evidence type="ECO:0000256" key="2">
    <source>
        <dbReference type="ARBA" id="ARBA00022676"/>
    </source>
</evidence>
<feature type="domain" description="Glycosyltransferase 2-like" evidence="4">
    <location>
        <begin position="7"/>
        <end position="167"/>
    </location>
</feature>
<evidence type="ECO:0000313" key="6">
    <source>
        <dbReference type="Proteomes" id="UP000216752"/>
    </source>
</evidence>
<comment type="similarity">
    <text evidence="1">Belongs to the glycosyltransferase 2 family.</text>
</comment>
<dbReference type="EC" id="2.4.-.-" evidence="5"/>
<keyword evidence="2 5" id="KW-0328">Glycosyltransferase</keyword>
<keyword evidence="3 5" id="KW-0808">Transferase</keyword>
<evidence type="ECO:0000313" key="5">
    <source>
        <dbReference type="EMBL" id="XFO64936.1"/>
    </source>
</evidence>
<dbReference type="PANTHER" id="PTHR43685">
    <property type="entry name" value="GLYCOSYLTRANSFERASE"/>
    <property type="match status" value="1"/>
</dbReference>
<dbReference type="GO" id="GO:0016757">
    <property type="term" value="F:glycosyltransferase activity"/>
    <property type="evidence" value="ECO:0007669"/>
    <property type="project" value="UniProtKB-KW"/>
</dbReference>
<sequence length="267" mass="30752">MDKKTVSVIMGIYNCEATLKESIDSIINQTYTNWELVLCDDGSTDTTFKIAQQYASKYQGKIKLLKNEKNLGLAATLNHCLQYATGEYIARMDGDDISLPERFEKQVAFLSANPEYQVVGTQMISFDETGEKGIKYAVEKPDKSYLLYNTPFAHATIMMRRTAYEQLGGYRVHKEVTHCEDVDLWFRFYKAGFTGYNLQIPLYKVRESLKDFKRRKFLYSLNAAIVCYKGFKLLGYPAKDYIFLLKPIISGLIPSPIMKLYHNYRDG</sequence>
<keyword evidence="6" id="KW-1185">Reference proteome</keyword>
<dbReference type="Proteomes" id="UP000216752">
    <property type="component" value="Chromosome"/>
</dbReference>
<gene>
    <name evidence="5" type="primary">epsE</name>
    <name evidence="5" type="ORF">SPSIL_010450</name>
</gene>
<dbReference type="Gene3D" id="3.90.550.10">
    <property type="entry name" value="Spore Coat Polysaccharide Biosynthesis Protein SpsA, Chain A"/>
    <property type="match status" value="1"/>
</dbReference>
<protein>
    <submittedName>
        <fullName evidence="5">Glycosyltransferase EpsE</fullName>
        <ecNumber evidence="5">2.4.-.-</ecNumber>
    </submittedName>
</protein>
<evidence type="ECO:0000256" key="3">
    <source>
        <dbReference type="ARBA" id="ARBA00022679"/>
    </source>
</evidence>
<dbReference type="EMBL" id="CP155573">
    <property type="protein sequence ID" value="XFO64936.1"/>
    <property type="molecule type" value="Genomic_DNA"/>
</dbReference>